<dbReference type="AlphaFoldDB" id="A0A6V8LW93"/>
<dbReference type="RefSeq" id="WP_173085934.1">
    <property type="nucleotide sequence ID" value="NZ_BLTE01000014.1"/>
</dbReference>
<keyword evidence="8" id="KW-0067">ATP-binding</keyword>
<dbReference type="Gene3D" id="3.40.50.300">
    <property type="entry name" value="P-loop containing nucleotide triphosphate hydrolases"/>
    <property type="match status" value="1"/>
</dbReference>
<keyword evidence="4" id="KW-0963">Cytoplasm</keyword>
<evidence type="ECO:0000256" key="4">
    <source>
        <dbReference type="ARBA" id="ARBA00022490"/>
    </source>
</evidence>
<dbReference type="GO" id="GO:0005737">
    <property type="term" value="C:cytoplasm"/>
    <property type="evidence" value="ECO:0007669"/>
    <property type="project" value="UniProtKB-SubCell"/>
</dbReference>
<dbReference type="GO" id="GO:0005524">
    <property type="term" value="F:ATP binding"/>
    <property type="evidence" value="ECO:0007669"/>
    <property type="project" value="UniProtKB-KW"/>
</dbReference>
<sequence length="167" mass="17533">MAGLFLPGEPETLALGAALARCLPEGWDNPALCLQAGLASGKTTLTRGLVEALPGGDQAEVASPSFNLANVYPTTPQVVHVDLFRLGEGLPGADLDEILESLHAGAARLLVVEWAEYLPPGFLPADHLLVRLEEQGDGREATLTANGPWAARWLQRINATSSQSGSS</sequence>
<accession>A0A6V8LW93</accession>
<evidence type="ECO:0000256" key="6">
    <source>
        <dbReference type="ARBA" id="ARBA00022723"/>
    </source>
</evidence>
<dbReference type="GO" id="GO:0002949">
    <property type="term" value="P:tRNA threonylcarbamoyladenosine modification"/>
    <property type="evidence" value="ECO:0007669"/>
    <property type="project" value="InterPro"/>
</dbReference>
<reference evidence="11 12" key="1">
    <citation type="submission" date="2020-04" db="EMBL/GenBank/DDBJ databases">
        <authorList>
            <consortium name="Desulfovibrio sp. FSS-1 genome sequencing consortium"/>
            <person name="Shimoshige H."/>
            <person name="Kobayashi H."/>
            <person name="Maekawa T."/>
        </authorList>
    </citation>
    <scope>NUCLEOTIDE SEQUENCE [LARGE SCALE GENOMIC DNA]</scope>
    <source>
        <strain evidence="11 12">SIID29052-01</strain>
    </source>
</reference>
<organism evidence="11 12">
    <name type="scientific">Fundidesulfovibrio magnetotacticus</name>
    <dbReference type="NCBI Taxonomy" id="2730080"/>
    <lineage>
        <taxon>Bacteria</taxon>
        <taxon>Pseudomonadati</taxon>
        <taxon>Thermodesulfobacteriota</taxon>
        <taxon>Desulfovibrionia</taxon>
        <taxon>Desulfovibrionales</taxon>
        <taxon>Desulfovibrionaceae</taxon>
        <taxon>Fundidesulfovibrio</taxon>
    </lineage>
</organism>
<dbReference type="GO" id="GO:0046872">
    <property type="term" value="F:metal ion binding"/>
    <property type="evidence" value="ECO:0007669"/>
    <property type="project" value="UniProtKB-KW"/>
</dbReference>
<dbReference type="PANTHER" id="PTHR33540:SF2">
    <property type="entry name" value="TRNA THREONYLCARBAMOYLADENOSINE BIOSYNTHESIS PROTEIN TSAE"/>
    <property type="match status" value="1"/>
</dbReference>
<proteinExistence type="inferred from homology"/>
<keyword evidence="9" id="KW-0460">Magnesium</keyword>
<dbReference type="NCBIfam" id="TIGR00150">
    <property type="entry name" value="T6A_YjeE"/>
    <property type="match status" value="1"/>
</dbReference>
<gene>
    <name evidence="11" type="primary">tsaE</name>
    <name evidence="11" type="ORF">NNJEOMEG_03028</name>
</gene>
<protein>
    <recommendedName>
        <fullName evidence="3">tRNA threonylcarbamoyladenosine biosynthesis protein TsaE</fullName>
    </recommendedName>
    <alternativeName>
        <fullName evidence="10">t(6)A37 threonylcarbamoyladenosine biosynthesis protein TsaE</fullName>
    </alternativeName>
</protein>
<reference evidence="11 12" key="2">
    <citation type="submission" date="2020-05" db="EMBL/GenBank/DDBJ databases">
        <title>Draft genome sequence of Desulfovibrio sp. strainFSS-1.</title>
        <authorList>
            <person name="Shimoshige H."/>
            <person name="Kobayashi H."/>
            <person name="Maekawa T."/>
        </authorList>
    </citation>
    <scope>NUCLEOTIDE SEQUENCE [LARGE SCALE GENOMIC DNA]</scope>
    <source>
        <strain evidence="11 12">SIID29052-01</strain>
    </source>
</reference>
<dbReference type="Pfam" id="PF02367">
    <property type="entry name" value="TsaE"/>
    <property type="match status" value="1"/>
</dbReference>
<keyword evidence="7" id="KW-0547">Nucleotide-binding</keyword>
<dbReference type="InterPro" id="IPR027417">
    <property type="entry name" value="P-loop_NTPase"/>
</dbReference>
<dbReference type="InterPro" id="IPR003442">
    <property type="entry name" value="T6A_TsaE"/>
</dbReference>
<evidence type="ECO:0000256" key="10">
    <source>
        <dbReference type="ARBA" id="ARBA00032441"/>
    </source>
</evidence>
<comment type="similarity">
    <text evidence="2">Belongs to the TsaE family.</text>
</comment>
<dbReference type="PANTHER" id="PTHR33540">
    <property type="entry name" value="TRNA THREONYLCARBAMOYLADENOSINE BIOSYNTHESIS PROTEIN TSAE"/>
    <property type="match status" value="1"/>
</dbReference>
<evidence type="ECO:0000256" key="2">
    <source>
        <dbReference type="ARBA" id="ARBA00007599"/>
    </source>
</evidence>
<evidence type="ECO:0000256" key="8">
    <source>
        <dbReference type="ARBA" id="ARBA00022840"/>
    </source>
</evidence>
<comment type="subcellular location">
    <subcellularLocation>
        <location evidence="1">Cytoplasm</location>
    </subcellularLocation>
</comment>
<keyword evidence="12" id="KW-1185">Reference proteome</keyword>
<evidence type="ECO:0000256" key="9">
    <source>
        <dbReference type="ARBA" id="ARBA00022842"/>
    </source>
</evidence>
<evidence type="ECO:0000256" key="5">
    <source>
        <dbReference type="ARBA" id="ARBA00022694"/>
    </source>
</evidence>
<keyword evidence="6" id="KW-0479">Metal-binding</keyword>
<dbReference type="EMBL" id="BLTE01000014">
    <property type="protein sequence ID" value="GFK95170.1"/>
    <property type="molecule type" value="Genomic_DNA"/>
</dbReference>
<name>A0A6V8LW93_9BACT</name>
<dbReference type="Proteomes" id="UP000494245">
    <property type="component" value="Unassembled WGS sequence"/>
</dbReference>
<evidence type="ECO:0000313" key="12">
    <source>
        <dbReference type="Proteomes" id="UP000494245"/>
    </source>
</evidence>
<keyword evidence="5" id="KW-0819">tRNA processing</keyword>
<evidence type="ECO:0000313" key="11">
    <source>
        <dbReference type="EMBL" id="GFK95170.1"/>
    </source>
</evidence>
<comment type="caution">
    <text evidence="11">The sequence shown here is derived from an EMBL/GenBank/DDBJ whole genome shotgun (WGS) entry which is preliminary data.</text>
</comment>
<evidence type="ECO:0000256" key="1">
    <source>
        <dbReference type="ARBA" id="ARBA00004496"/>
    </source>
</evidence>
<evidence type="ECO:0000256" key="7">
    <source>
        <dbReference type="ARBA" id="ARBA00022741"/>
    </source>
</evidence>
<evidence type="ECO:0000256" key="3">
    <source>
        <dbReference type="ARBA" id="ARBA00019010"/>
    </source>
</evidence>